<protein>
    <submittedName>
        <fullName evidence="2">Uncharacterized protein</fullName>
    </submittedName>
</protein>
<sequence>MLLLSCFSSFLWNLLGIRPEPDELEACTKDSWPLGLLSC</sequence>
<accession>A0A1R3G8Y4</accession>
<comment type="caution">
    <text evidence="2">The sequence shown here is derived from an EMBL/GenBank/DDBJ whole genome shotgun (WGS) entry which is preliminary data.</text>
</comment>
<reference evidence="3" key="1">
    <citation type="submission" date="2013-09" db="EMBL/GenBank/DDBJ databases">
        <title>Corchorus olitorius genome sequencing.</title>
        <authorList>
            <person name="Alam M."/>
            <person name="Haque M.S."/>
            <person name="Islam M.S."/>
            <person name="Emdad E.M."/>
            <person name="Islam M.M."/>
            <person name="Ahmed B."/>
            <person name="Halim A."/>
            <person name="Hossen Q.M.M."/>
            <person name="Hossain M.Z."/>
            <person name="Ahmed R."/>
            <person name="Khan M.M."/>
            <person name="Islam R."/>
            <person name="Rashid M.M."/>
            <person name="Khan S.A."/>
            <person name="Rahman M.S."/>
            <person name="Alam M."/>
            <person name="Yahiya A.S."/>
            <person name="Khan M.S."/>
            <person name="Azam M.S."/>
            <person name="Haque T."/>
            <person name="Lashkar M.Z.H."/>
            <person name="Akhand A.I."/>
            <person name="Morshed G."/>
            <person name="Roy S."/>
            <person name="Uddin K.S."/>
            <person name="Rabeya T."/>
            <person name="Hossain A.S."/>
            <person name="Chowdhury A."/>
            <person name="Snigdha A.R."/>
            <person name="Mortoza M.S."/>
            <person name="Matin S.A."/>
            <person name="Hoque S.M.E."/>
            <person name="Islam M.K."/>
            <person name="Roy D.K."/>
            <person name="Haider R."/>
            <person name="Moosa M.M."/>
            <person name="Elias S.M."/>
            <person name="Hasan A.M."/>
            <person name="Jahan S."/>
            <person name="Shafiuddin M."/>
            <person name="Mahmood N."/>
            <person name="Shommy N.S."/>
        </authorList>
    </citation>
    <scope>NUCLEOTIDE SEQUENCE [LARGE SCALE GENOMIC DNA]</scope>
    <source>
        <strain evidence="3">cv. O-4</strain>
    </source>
</reference>
<evidence type="ECO:0000256" key="1">
    <source>
        <dbReference type="SAM" id="SignalP"/>
    </source>
</evidence>
<name>A0A1R3G8Y4_9ROSI</name>
<feature type="chain" id="PRO_5012164314" evidence="1">
    <location>
        <begin position="17"/>
        <end position="39"/>
    </location>
</feature>
<keyword evidence="3" id="KW-1185">Reference proteome</keyword>
<feature type="signal peptide" evidence="1">
    <location>
        <begin position="1"/>
        <end position="16"/>
    </location>
</feature>
<dbReference type="Proteomes" id="UP000187203">
    <property type="component" value="Unassembled WGS sequence"/>
</dbReference>
<dbReference type="EMBL" id="AWUE01023224">
    <property type="protein sequence ID" value="OMO54549.1"/>
    <property type="molecule type" value="Genomic_DNA"/>
</dbReference>
<evidence type="ECO:0000313" key="2">
    <source>
        <dbReference type="EMBL" id="OMO54549.1"/>
    </source>
</evidence>
<evidence type="ECO:0000313" key="3">
    <source>
        <dbReference type="Proteomes" id="UP000187203"/>
    </source>
</evidence>
<keyword evidence="1" id="KW-0732">Signal</keyword>
<organism evidence="2 3">
    <name type="scientific">Corchorus olitorius</name>
    <dbReference type="NCBI Taxonomy" id="93759"/>
    <lineage>
        <taxon>Eukaryota</taxon>
        <taxon>Viridiplantae</taxon>
        <taxon>Streptophyta</taxon>
        <taxon>Embryophyta</taxon>
        <taxon>Tracheophyta</taxon>
        <taxon>Spermatophyta</taxon>
        <taxon>Magnoliopsida</taxon>
        <taxon>eudicotyledons</taxon>
        <taxon>Gunneridae</taxon>
        <taxon>Pentapetalae</taxon>
        <taxon>rosids</taxon>
        <taxon>malvids</taxon>
        <taxon>Malvales</taxon>
        <taxon>Malvaceae</taxon>
        <taxon>Grewioideae</taxon>
        <taxon>Apeibeae</taxon>
        <taxon>Corchorus</taxon>
    </lineage>
</organism>
<gene>
    <name evidence="2" type="ORF">COLO4_36424</name>
</gene>
<dbReference type="AlphaFoldDB" id="A0A1R3G8Y4"/>
<proteinExistence type="predicted"/>